<protein>
    <submittedName>
        <fullName evidence="2">Uncharacterized protein</fullName>
    </submittedName>
</protein>
<gene>
    <name evidence="2" type="ORF">E2C01_102397</name>
</gene>
<evidence type="ECO:0000256" key="1">
    <source>
        <dbReference type="SAM" id="MobiDB-lite"/>
    </source>
</evidence>
<reference evidence="2 3" key="1">
    <citation type="submission" date="2019-05" db="EMBL/GenBank/DDBJ databases">
        <title>Another draft genome of Portunus trituberculatus and its Hox gene families provides insights of decapod evolution.</title>
        <authorList>
            <person name="Jeong J.-H."/>
            <person name="Song I."/>
            <person name="Kim S."/>
            <person name="Choi T."/>
            <person name="Kim D."/>
            <person name="Ryu S."/>
            <person name="Kim W."/>
        </authorList>
    </citation>
    <scope>NUCLEOTIDE SEQUENCE [LARGE SCALE GENOMIC DNA]</scope>
    <source>
        <tissue evidence="2">Muscle</tissue>
    </source>
</reference>
<feature type="region of interest" description="Disordered" evidence="1">
    <location>
        <begin position="1"/>
        <end position="25"/>
    </location>
</feature>
<sequence length="84" mass="9529">MSTTDHKQTTALPTHRPPRPSTLTRETELKDWALRLLRATPSPPVHPFPFSPSPSLCLVPKGWVGEWEREWGPEWREEGESSGA</sequence>
<accession>A0A5B7KMQ3</accession>
<organism evidence="2 3">
    <name type="scientific">Portunus trituberculatus</name>
    <name type="common">Swimming crab</name>
    <name type="synonym">Neptunus trituberculatus</name>
    <dbReference type="NCBI Taxonomy" id="210409"/>
    <lineage>
        <taxon>Eukaryota</taxon>
        <taxon>Metazoa</taxon>
        <taxon>Ecdysozoa</taxon>
        <taxon>Arthropoda</taxon>
        <taxon>Crustacea</taxon>
        <taxon>Multicrustacea</taxon>
        <taxon>Malacostraca</taxon>
        <taxon>Eumalacostraca</taxon>
        <taxon>Eucarida</taxon>
        <taxon>Decapoda</taxon>
        <taxon>Pleocyemata</taxon>
        <taxon>Brachyura</taxon>
        <taxon>Eubrachyura</taxon>
        <taxon>Portunoidea</taxon>
        <taxon>Portunidae</taxon>
        <taxon>Portuninae</taxon>
        <taxon>Portunus</taxon>
    </lineage>
</organism>
<proteinExistence type="predicted"/>
<keyword evidence="3" id="KW-1185">Reference proteome</keyword>
<evidence type="ECO:0000313" key="2">
    <source>
        <dbReference type="EMBL" id="MPD06579.1"/>
    </source>
</evidence>
<comment type="caution">
    <text evidence="2">The sequence shown here is derived from an EMBL/GenBank/DDBJ whole genome shotgun (WGS) entry which is preliminary data.</text>
</comment>
<name>A0A5B7KMQ3_PORTR</name>
<dbReference type="AlphaFoldDB" id="A0A5B7KMQ3"/>
<evidence type="ECO:0000313" key="3">
    <source>
        <dbReference type="Proteomes" id="UP000324222"/>
    </source>
</evidence>
<dbReference type="EMBL" id="VSRR010151951">
    <property type="protein sequence ID" value="MPD06579.1"/>
    <property type="molecule type" value="Genomic_DNA"/>
</dbReference>
<dbReference type="Proteomes" id="UP000324222">
    <property type="component" value="Unassembled WGS sequence"/>
</dbReference>